<sequence length="178" mass="19965">MPAEFAYNHGNQRETAANEAATNPDYRNKSALNCRRKTSTCQNTMNNEKQPCEVRDCWYSKVMRGSRGWEQISRRVVGCGWRTTVGDQQIAHDGNVTLDQFSRSLHRRLSLVTSYIKILVGPVSRSSQGGRERTALEHRPDPRDSAGDLSGCGFPSLFLSLSELFSSAFDHALILWLG</sequence>
<accession>H1VXF5</accession>
<feature type="compositionally biased region" description="Basic and acidic residues" evidence="1">
    <location>
        <begin position="130"/>
        <end position="146"/>
    </location>
</feature>
<evidence type="ECO:0000313" key="2">
    <source>
        <dbReference type="EMBL" id="CCF44917.1"/>
    </source>
</evidence>
<reference evidence="3" key="1">
    <citation type="journal article" date="2012" name="Nat. Genet.">
        <title>Lifestyle transitions in plant pathogenic Colletotrichum fungi deciphered by genome and transcriptome analyses.</title>
        <authorList>
            <person name="O'Connell R.J."/>
            <person name="Thon M.R."/>
            <person name="Hacquard S."/>
            <person name="Amyotte S.G."/>
            <person name="Kleemann J."/>
            <person name="Torres M.F."/>
            <person name="Damm U."/>
            <person name="Buiate E.A."/>
            <person name="Epstein L."/>
            <person name="Alkan N."/>
            <person name="Altmueller J."/>
            <person name="Alvarado-Balderrama L."/>
            <person name="Bauser C.A."/>
            <person name="Becker C."/>
            <person name="Birren B.W."/>
            <person name="Chen Z."/>
            <person name="Choi J."/>
            <person name="Crouch J.A."/>
            <person name="Duvick J.P."/>
            <person name="Farman M.A."/>
            <person name="Gan P."/>
            <person name="Heiman D."/>
            <person name="Henrissat B."/>
            <person name="Howard R.J."/>
            <person name="Kabbage M."/>
            <person name="Koch C."/>
            <person name="Kracher B."/>
            <person name="Kubo Y."/>
            <person name="Law A.D."/>
            <person name="Lebrun M.-H."/>
            <person name="Lee Y.-H."/>
            <person name="Miyara I."/>
            <person name="Moore N."/>
            <person name="Neumann U."/>
            <person name="Nordstroem K."/>
            <person name="Panaccione D.G."/>
            <person name="Panstruga R."/>
            <person name="Place M."/>
            <person name="Proctor R.H."/>
            <person name="Prusky D."/>
            <person name="Rech G."/>
            <person name="Reinhardt R."/>
            <person name="Rollins J.A."/>
            <person name="Rounsley S."/>
            <person name="Schardl C.L."/>
            <person name="Schwartz D.C."/>
            <person name="Shenoy N."/>
            <person name="Shirasu K."/>
            <person name="Sikhakolli U.R."/>
            <person name="Stueber K."/>
            <person name="Sukno S.A."/>
            <person name="Sweigard J.A."/>
            <person name="Takano Y."/>
            <person name="Takahara H."/>
            <person name="Trail F."/>
            <person name="van der Does H.C."/>
            <person name="Voll L.M."/>
            <person name="Will I."/>
            <person name="Young S."/>
            <person name="Zeng Q."/>
            <person name="Zhang J."/>
            <person name="Zhou S."/>
            <person name="Dickman M.B."/>
            <person name="Schulze-Lefert P."/>
            <person name="Ver Loren van Themaat E."/>
            <person name="Ma L.-J."/>
            <person name="Vaillancourt L.J."/>
        </authorList>
    </citation>
    <scope>NUCLEOTIDE SEQUENCE [LARGE SCALE GENOMIC DNA]</scope>
    <source>
        <strain evidence="3">IMI 349063</strain>
    </source>
</reference>
<evidence type="ECO:0000313" key="3">
    <source>
        <dbReference type="Proteomes" id="UP000007174"/>
    </source>
</evidence>
<dbReference type="EMBL" id="CACQ02007283">
    <property type="protein sequence ID" value="CCF44917.1"/>
    <property type="molecule type" value="Genomic_DNA"/>
</dbReference>
<gene>
    <name evidence="2" type="ORF">CH063_14162</name>
</gene>
<feature type="region of interest" description="Disordered" evidence="1">
    <location>
        <begin position="1"/>
        <end position="23"/>
    </location>
</feature>
<name>H1VXF5_COLHI</name>
<proteinExistence type="predicted"/>
<dbReference type="Proteomes" id="UP000007174">
    <property type="component" value="Unassembled WGS sequence"/>
</dbReference>
<dbReference type="AlphaFoldDB" id="H1VXF5"/>
<dbReference type="HOGENOM" id="CLU_1510508_0_0_1"/>
<feature type="region of interest" description="Disordered" evidence="1">
    <location>
        <begin position="125"/>
        <end position="147"/>
    </location>
</feature>
<evidence type="ECO:0000256" key="1">
    <source>
        <dbReference type="SAM" id="MobiDB-lite"/>
    </source>
</evidence>
<organism evidence="2 3">
    <name type="scientific">Colletotrichum higginsianum (strain IMI 349063)</name>
    <name type="common">Crucifer anthracnose fungus</name>
    <dbReference type="NCBI Taxonomy" id="759273"/>
    <lineage>
        <taxon>Eukaryota</taxon>
        <taxon>Fungi</taxon>
        <taxon>Dikarya</taxon>
        <taxon>Ascomycota</taxon>
        <taxon>Pezizomycotina</taxon>
        <taxon>Sordariomycetes</taxon>
        <taxon>Hypocreomycetidae</taxon>
        <taxon>Glomerellales</taxon>
        <taxon>Glomerellaceae</taxon>
        <taxon>Colletotrichum</taxon>
        <taxon>Colletotrichum destructivum species complex</taxon>
    </lineage>
</organism>
<protein>
    <submittedName>
        <fullName evidence="2">Uncharacterized protein</fullName>
    </submittedName>
</protein>